<dbReference type="SUPFAM" id="SSF53756">
    <property type="entry name" value="UDP-Glycosyltransferase/glycogen phosphorylase"/>
    <property type="match status" value="1"/>
</dbReference>
<reference evidence="2 3" key="1">
    <citation type="journal article" date="2014" name="BMC Genomics">
        <title>Comparison of environmental and isolate Sulfobacillus genomes reveals diverse carbon, sulfur, nitrogen, and hydrogen metabolisms.</title>
        <authorList>
            <person name="Justice N.B."/>
            <person name="Norman A."/>
            <person name="Brown C.T."/>
            <person name="Singh A."/>
            <person name="Thomas B.C."/>
            <person name="Banfield J.F."/>
        </authorList>
    </citation>
    <scope>NUCLEOTIDE SEQUENCE [LARGE SCALE GENOMIC DNA]</scope>
    <source>
        <strain evidence="2">AMDSBA1</strain>
    </source>
</reference>
<dbReference type="AlphaFoldDB" id="A0A2T2WUG1"/>
<protein>
    <recommendedName>
        <fullName evidence="1">Glycosyl transferase family 1 domain-containing protein</fullName>
    </recommendedName>
</protein>
<dbReference type="Proteomes" id="UP000242699">
    <property type="component" value="Unassembled WGS sequence"/>
</dbReference>
<dbReference type="InterPro" id="IPR001296">
    <property type="entry name" value="Glyco_trans_1"/>
</dbReference>
<sequence>MRFGLVSGNINFAGSGRSIVIPLAKALNKAGHEVYLIDVSPGLSSHTTDSETSFHVFKVGPFSALLRQPWLVGKYFTKTKRLPWMTAYELNRVLHKLPIDVVYVFSNVHVLPVLLRAPLERAITVINLIGFGISPDRGGPENTFRFQSEIFSRPMWEIQACATEFEYKAYKRVYEELLLDPRKLQFMPHSYDDSLFFPDDGVVRDRKQIVYPVAVYPRKNIEMLLEVTAKLANITPIDVIITGPIVDQNYFNYLQDRCIELGISQSVSFFKGRLNSGQLADLLRGTDLVLFPSFQETFGIGIVESLACGVPVLLPNDIPALRQFNSLKGVHIVDRVVDSFVEVARNLLGTPLFHNEKVAVADEVRQQFSNTIVARNLVIACREAIAVRQKLRDLNWEGLYDDQPFVESMFQRERSHEST</sequence>
<evidence type="ECO:0000313" key="2">
    <source>
        <dbReference type="EMBL" id="PSR25874.1"/>
    </source>
</evidence>
<dbReference type="EMBL" id="PXYT01000048">
    <property type="protein sequence ID" value="PSR25874.1"/>
    <property type="molecule type" value="Genomic_DNA"/>
</dbReference>
<dbReference type="CDD" id="cd03801">
    <property type="entry name" value="GT4_PimA-like"/>
    <property type="match status" value="1"/>
</dbReference>
<proteinExistence type="predicted"/>
<feature type="domain" description="Glycosyl transferase family 1" evidence="1">
    <location>
        <begin position="204"/>
        <end position="348"/>
    </location>
</feature>
<evidence type="ECO:0000259" key="1">
    <source>
        <dbReference type="Pfam" id="PF00534"/>
    </source>
</evidence>
<dbReference type="Gene3D" id="3.40.50.2000">
    <property type="entry name" value="Glycogen Phosphorylase B"/>
    <property type="match status" value="2"/>
</dbReference>
<evidence type="ECO:0000313" key="3">
    <source>
        <dbReference type="Proteomes" id="UP000242699"/>
    </source>
</evidence>
<name>A0A2T2WUG1_9FIRM</name>
<comment type="caution">
    <text evidence="2">The sequence shown here is derived from an EMBL/GenBank/DDBJ whole genome shotgun (WGS) entry which is preliminary data.</text>
</comment>
<gene>
    <name evidence="2" type="ORF">C7B43_15885</name>
</gene>
<organism evidence="2 3">
    <name type="scientific">Sulfobacillus benefaciens</name>
    <dbReference type="NCBI Taxonomy" id="453960"/>
    <lineage>
        <taxon>Bacteria</taxon>
        <taxon>Bacillati</taxon>
        <taxon>Bacillota</taxon>
        <taxon>Clostridia</taxon>
        <taxon>Eubacteriales</taxon>
        <taxon>Clostridiales Family XVII. Incertae Sedis</taxon>
        <taxon>Sulfobacillus</taxon>
    </lineage>
</organism>
<dbReference type="GO" id="GO:0016757">
    <property type="term" value="F:glycosyltransferase activity"/>
    <property type="evidence" value="ECO:0007669"/>
    <property type="project" value="InterPro"/>
</dbReference>
<dbReference type="PANTHER" id="PTHR12526">
    <property type="entry name" value="GLYCOSYLTRANSFERASE"/>
    <property type="match status" value="1"/>
</dbReference>
<accession>A0A2T2WUG1</accession>
<dbReference type="Pfam" id="PF00534">
    <property type="entry name" value="Glycos_transf_1"/>
    <property type="match status" value="1"/>
</dbReference>